<reference evidence="1" key="1">
    <citation type="submission" date="2019-08" db="EMBL/GenBank/DDBJ databases">
        <authorList>
            <person name="Kucharzyk K."/>
            <person name="Murdoch R.W."/>
            <person name="Higgins S."/>
            <person name="Loffler F."/>
        </authorList>
    </citation>
    <scope>NUCLEOTIDE SEQUENCE</scope>
</reference>
<evidence type="ECO:0000313" key="1">
    <source>
        <dbReference type="EMBL" id="MPN02941.1"/>
    </source>
</evidence>
<gene>
    <name evidence="1" type="ORF">SDC9_150162</name>
</gene>
<comment type="caution">
    <text evidence="1">The sequence shown here is derived from an EMBL/GenBank/DDBJ whole genome shotgun (WGS) entry which is preliminary data.</text>
</comment>
<dbReference type="AlphaFoldDB" id="A0A645ELQ7"/>
<sequence>MYLKNNNLNVDKYEVFNIFNIEVFLSKKIFDTRIEDITIDLEEAFFIKKLVLKNLGIILL</sequence>
<dbReference type="EMBL" id="VSSQ01048892">
    <property type="protein sequence ID" value="MPN02941.1"/>
    <property type="molecule type" value="Genomic_DNA"/>
</dbReference>
<proteinExistence type="predicted"/>
<name>A0A645ELQ7_9ZZZZ</name>
<organism evidence="1">
    <name type="scientific">bioreactor metagenome</name>
    <dbReference type="NCBI Taxonomy" id="1076179"/>
    <lineage>
        <taxon>unclassified sequences</taxon>
        <taxon>metagenomes</taxon>
        <taxon>ecological metagenomes</taxon>
    </lineage>
</organism>
<protein>
    <submittedName>
        <fullName evidence="1">Uncharacterized protein</fullName>
    </submittedName>
</protein>
<accession>A0A645ELQ7</accession>